<dbReference type="SUPFAM" id="SSF56300">
    <property type="entry name" value="Metallo-dependent phosphatases"/>
    <property type="match status" value="1"/>
</dbReference>
<dbReference type="InterPro" id="IPR024654">
    <property type="entry name" value="Calcineurin-like_PHP_lpxH"/>
</dbReference>
<dbReference type="NCBIfam" id="TIGR00040">
    <property type="entry name" value="yfcE"/>
    <property type="match status" value="1"/>
</dbReference>
<dbReference type="EC" id="3.1.4.-" evidence="2"/>
<feature type="domain" description="Calcineurin-like phosphoesterase" evidence="3">
    <location>
        <begin position="53"/>
        <end position="204"/>
    </location>
</feature>
<evidence type="ECO:0000313" key="5">
    <source>
        <dbReference type="Proteomes" id="UP000253975"/>
    </source>
</evidence>
<comment type="caution">
    <text evidence="4">The sequence shown here is derived from an EMBL/GenBank/DDBJ whole genome shotgun (WGS) entry which is preliminary data.</text>
</comment>
<evidence type="ECO:0000256" key="2">
    <source>
        <dbReference type="RuleBase" id="RU362039"/>
    </source>
</evidence>
<proteinExistence type="inferred from homology"/>
<evidence type="ECO:0000256" key="1">
    <source>
        <dbReference type="ARBA" id="ARBA00008950"/>
    </source>
</evidence>
<reference evidence="4 5" key="1">
    <citation type="journal article" date="2018" name="Elife">
        <title>Discovery and characterization of a prevalent human gut bacterial enzyme sufficient for the inactivation of a family of plant toxins.</title>
        <authorList>
            <person name="Koppel N."/>
            <person name="Bisanz J.E."/>
            <person name="Pandelia M.E."/>
            <person name="Turnbaugh P.J."/>
            <person name="Balskus E.P."/>
        </authorList>
    </citation>
    <scope>NUCLEOTIDE SEQUENCE [LARGE SCALE GENOMIC DNA]</scope>
    <source>
        <strain evidence="4 5">OB21 GAM31</strain>
    </source>
</reference>
<keyword evidence="2" id="KW-0479">Metal-binding</keyword>
<dbReference type="Proteomes" id="UP000253975">
    <property type="component" value="Unassembled WGS sequence"/>
</dbReference>
<organism evidence="4 5">
    <name type="scientific">Slackia isoflavoniconvertens</name>
    <dbReference type="NCBI Taxonomy" id="572010"/>
    <lineage>
        <taxon>Bacteria</taxon>
        <taxon>Bacillati</taxon>
        <taxon>Actinomycetota</taxon>
        <taxon>Coriobacteriia</taxon>
        <taxon>Eggerthellales</taxon>
        <taxon>Eggerthellaceae</taxon>
        <taxon>Slackia</taxon>
    </lineage>
</organism>
<protein>
    <recommendedName>
        <fullName evidence="2">Phosphoesterase</fullName>
        <ecNumber evidence="2">3.1.4.-</ecNumber>
    </recommendedName>
</protein>
<dbReference type="Pfam" id="PF12850">
    <property type="entry name" value="Metallophos_2"/>
    <property type="match status" value="1"/>
</dbReference>
<accession>A0A369LNN4</accession>
<dbReference type="EMBL" id="PPTO01000001">
    <property type="protein sequence ID" value="RDB61181.1"/>
    <property type="molecule type" value="Genomic_DNA"/>
</dbReference>
<dbReference type="InterPro" id="IPR000979">
    <property type="entry name" value="Phosphodiesterase_MJ0936/Vps29"/>
</dbReference>
<evidence type="ECO:0000313" key="4">
    <source>
        <dbReference type="EMBL" id="RDB61181.1"/>
    </source>
</evidence>
<dbReference type="InterPro" id="IPR029052">
    <property type="entry name" value="Metallo-depent_PP-like"/>
</dbReference>
<dbReference type="GO" id="GO:0016787">
    <property type="term" value="F:hydrolase activity"/>
    <property type="evidence" value="ECO:0007669"/>
    <property type="project" value="UniProtKB-UniRule"/>
</dbReference>
<dbReference type="AlphaFoldDB" id="A0A369LNN4"/>
<evidence type="ECO:0000259" key="3">
    <source>
        <dbReference type="Pfam" id="PF12850"/>
    </source>
</evidence>
<name>A0A369LNN4_9ACTN</name>
<dbReference type="GO" id="GO:0046872">
    <property type="term" value="F:metal ion binding"/>
    <property type="evidence" value="ECO:0007669"/>
    <property type="project" value="UniProtKB-KW"/>
</dbReference>
<sequence length="216" mass="22466">MRHLGFQASLCVALLRGSSPSSQAARLKPLLADLGANRVSSVLKEGGCVSQLLVGVLSDTHGRLPEDAYAELADCDFIIHAGDICGPGIMLELGGLAPVCAVLGNNDYPEYGESVGTVATPRIGGVRFLVTHTPTDLRAILSGRTNVLKPGDPVSQVAIHGHTHVPELLRGSAAAPADVVLCPGSVTRPRGGSKRQLAKIAIENGAVREIRFVELG</sequence>
<gene>
    <name evidence="4" type="ORF">C1881_00180</name>
</gene>
<comment type="similarity">
    <text evidence="1 2">Belongs to the metallophosphoesterase superfamily. YfcE family.</text>
</comment>
<dbReference type="Gene3D" id="3.60.21.10">
    <property type="match status" value="1"/>
</dbReference>
<comment type="cofactor">
    <cofactor evidence="2">
        <name>a divalent metal cation</name>
        <dbReference type="ChEBI" id="CHEBI:60240"/>
    </cofactor>
</comment>